<feature type="transmembrane region" description="Helical" evidence="3">
    <location>
        <begin position="63"/>
        <end position="81"/>
    </location>
</feature>
<evidence type="ECO:0000256" key="2">
    <source>
        <dbReference type="ARBA" id="ARBA00022912"/>
    </source>
</evidence>
<feature type="domain" description="Tyrosine specific protein phosphatases" evidence="4">
    <location>
        <begin position="149"/>
        <end position="215"/>
    </location>
</feature>
<dbReference type="GO" id="GO:0004721">
    <property type="term" value="F:phosphoprotein phosphatase activity"/>
    <property type="evidence" value="ECO:0007669"/>
    <property type="project" value="UniProtKB-KW"/>
</dbReference>
<protein>
    <recommendedName>
        <fullName evidence="4">Tyrosine specific protein phosphatases domain-containing protein</fullName>
    </recommendedName>
</protein>
<dbReference type="PANTHER" id="PTHR47216">
    <property type="match status" value="1"/>
</dbReference>
<evidence type="ECO:0000256" key="1">
    <source>
        <dbReference type="ARBA" id="ARBA00022801"/>
    </source>
</evidence>
<dbReference type="PANTHER" id="PTHR47216:SF4">
    <property type="entry name" value="OS01G0859400 PROTEIN"/>
    <property type="match status" value="1"/>
</dbReference>
<dbReference type="PROSITE" id="PS50056">
    <property type="entry name" value="TYR_PHOSPHATASE_2"/>
    <property type="match status" value="1"/>
</dbReference>
<keyword evidence="2" id="KW-0904">Protein phosphatase</keyword>
<sequence length="222" mass="25224">MKYALVFSVFGFLLIIFSFYKFILILNLIIFWSGISFITLGIAYAGLDYKVFGKQKNGKINKWSLILMLPYLLLTWAVWHIQRIISQEDCCNQIVPGIWLGRRPYINELPNNISLIVDLTAEFSEPSNVISGKTYICVPTLDTYVPNKRVFNELIQKIAAWEGNVYIHCALGHGRSATVAAGVLIVKGFVNNLEEAEKLLKTARPKIKFSQAQRELLKNFSS</sequence>
<dbReference type="Proteomes" id="UP000218418">
    <property type="component" value="Chromosome"/>
</dbReference>
<keyword evidence="1" id="KW-0378">Hydrolase</keyword>
<dbReference type="InterPro" id="IPR029021">
    <property type="entry name" value="Prot-tyrosine_phosphatase-like"/>
</dbReference>
<evidence type="ECO:0000313" key="5">
    <source>
        <dbReference type="EMBL" id="BAY84289.1"/>
    </source>
</evidence>
<dbReference type="AlphaFoldDB" id="A0A1Z4LSR9"/>
<name>A0A1Z4LSR9_9CYAN</name>
<dbReference type="SMART" id="SM00195">
    <property type="entry name" value="DSPc"/>
    <property type="match status" value="1"/>
</dbReference>
<evidence type="ECO:0000259" key="4">
    <source>
        <dbReference type="PROSITE" id="PS50056"/>
    </source>
</evidence>
<dbReference type="Gene3D" id="3.90.190.10">
    <property type="entry name" value="Protein tyrosine phosphatase superfamily"/>
    <property type="match status" value="1"/>
</dbReference>
<keyword evidence="6" id="KW-1185">Reference proteome</keyword>
<gene>
    <name evidence="5" type="ORF">NIES267_37850</name>
</gene>
<dbReference type="EMBL" id="AP018227">
    <property type="protein sequence ID" value="BAY84289.1"/>
    <property type="molecule type" value="Genomic_DNA"/>
</dbReference>
<proteinExistence type="predicted"/>
<dbReference type="PROSITE" id="PS00383">
    <property type="entry name" value="TYR_PHOSPHATASE_1"/>
    <property type="match status" value="1"/>
</dbReference>
<keyword evidence="3" id="KW-0472">Membrane</keyword>
<organism evidence="5 6">
    <name type="scientific">Calothrix parasitica NIES-267</name>
    <dbReference type="NCBI Taxonomy" id="1973488"/>
    <lineage>
        <taxon>Bacteria</taxon>
        <taxon>Bacillati</taxon>
        <taxon>Cyanobacteriota</taxon>
        <taxon>Cyanophyceae</taxon>
        <taxon>Nostocales</taxon>
        <taxon>Calotrichaceae</taxon>
        <taxon>Calothrix</taxon>
    </lineage>
</organism>
<dbReference type="OrthoDB" id="194849at2"/>
<feature type="transmembrane region" description="Helical" evidence="3">
    <location>
        <begin position="5"/>
        <end position="23"/>
    </location>
</feature>
<evidence type="ECO:0000313" key="6">
    <source>
        <dbReference type="Proteomes" id="UP000218418"/>
    </source>
</evidence>
<dbReference type="InterPro" id="IPR000340">
    <property type="entry name" value="Dual-sp_phosphatase_cat-dom"/>
</dbReference>
<dbReference type="InterPro" id="IPR016130">
    <property type="entry name" value="Tyr_Pase_AS"/>
</dbReference>
<keyword evidence="3" id="KW-1133">Transmembrane helix</keyword>
<keyword evidence="3" id="KW-0812">Transmembrane</keyword>
<accession>A0A1Z4LSR9</accession>
<feature type="transmembrane region" description="Helical" evidence="3">
    <location>
        <begin position="29"/>
        <end position="51"/>
    </location>
</feature>
<dbReference type="InterPro" id="IPR020422">
    <property type="entry name" value="TYR_PHOSPHATASE_DUAL_dom"/>
</dbReference>
<dbReference type="Pfam" id="PF00782">
    <property type="entry name" value="DSPc"/>
    <property type="match status" value="1"/>
</dbReference>
<dbReference type="InterPro" id="IPR000387">
    <property type="entry name" value="Tyr_Pase_dom"/>
</dbReference>
<dbReference type="SUPFAM" id="SSF52799">
    <property type="entry name" value="(Phosphotyrosine protein) phosphatases II"/>
    <property type="match status" value="1"/>
</dbReference>
<reference evidence="5 6" key="1">
    <citation type="submission" date="2017-06" db="EMBL/GenBank/DDBJ databases">
        <title>Genome sequencing of cyanobaciteial culture collection at National Institute for Environmental Studies (NIES).</title>
        <authorList>
            <person name="Hirose Y."/>
            <person name="Shimura Y."/>
            <person name="Fujisawa T."/>
            <person name="Nakamura Y."/>
            <person name="Kawachi M."/>
        </authorList>
    </citation>
    <scope>NUCLEOTIDE SEQUENCE [LARGE SCALE GENOMIC DNA]</scope>
    <source>
        <strain evidence="5 6">NIES-267</strain>
    </source>
</reference>
<evidence type="ECO:0000256" key="3">
    <source>
        <dbReference type="SAM" id="Phobius"/>
    </source>
</evidence>